<evidence type="ECO:0000313" key="8">
    <source>
        <dbReference type="Proteomes" id="UP000231098"/>
    </source>
</evidence>
<dbReference type="Gene3D" id="3.90.1030.10">
    <property type="entry name" value="Ribosomal protein L17"/>
    <property type="match status" value="1"/>
</dbReference>
<organism evidence="7 8">
    <name type="scientific">candidate division WWE3 bacterium CG08_land_8_20_14_0_20_41_15</name>
    <dbReference type="NCBI Taxonomy" id="1975086"/>
    <lineage>
        <taxon>Bacteria</taxon>
        <taxon>Katanobacteria</taxon>
    </lineage>
</organism>
<dbReference type="InterPro" id="IPR000456">
    <property type="entry name" value="Ribosomal_bL17"/>
</dbReference>
<proteinExistence type="inferred from homology"/>
<dbReference type="GO" id="GO:0006412">
    <property type="term" value="P:translation"/>
    <property type="evidence" value="ECO:0007669"/>
    <property type="project" value="InterPro"/>
</dbReference>
<sequence>MVRHRVRGKKLNRSASQRRALEKGLIRSFFEYGKIETTLAKAKFIRPKAEKLVTLARKDGLSSYRALLSYLQSDKLVKKLKTEIAPLFMGVPGGYTKITHLGPRQSDRTEMATIEWSKTAPKAKEEIKKDSKDKKVVKEKKAKVAKVTKKEVKE</sequence>
<name>A0A2H0X8J9_UNCKA</name>
<dbReference type="PANTHER" id="PTHR14413:SF16">
    <property type="entry name" value="LARGE RIBOSOMAL SUBUNIT PROTEIN BL17M"/>
    <property type="match status" value="1"/>
</dbReference>
<keyword evidence="2 5" id="KW-0689">Ribosomal protein</keyword>
<dbReference type="PANTHER" id="PTHR14413">
    <property type="entry name" value="RIBOSOMAL PROTEIN L17"/>
    <property type="match status" value="1"/>
</dbReference>
<dbReference type="InterPro" id="IPR036373">
    <property type="entry name" value="Ribosomal_bL17_sf"/>
</dbReference>
<dbReference type="SUPFAM" id="SSF64263">
    <property type="entry name" value="Prokaryotic ribosomal protein L17"/>
    <property type="match status" value="1"/>
</dbReference>
<keyword evidence="3 5" id="KW-0687">Ribonucleoprotein</keyword>
<dbReference type="EMBL" id="PEYV01000059">
    <property type="protein sequence ID" value="PIS21263.1"/>
    <property type="molecule type" value="Genomic_DNA"/>
</dbReference>
<dbReference type="AlphaFoldDB" id="A0A2H0X8J9"/>
<gene>
    <name evidence="7" type="ORF">COT51_03545</name>
</gene>
<evidence type="ECO:0000256" key="1">
    <source>
        <dbReference type="ARBA" id="ARBA00008777"/>
    </source>
</evidence>
<dbReference type="GO" id="GO:0022625">
    <property type="term" value="C:cytosolic large ribosomal subunit"/>
    <property type="evidence" value="ECO:0007669"/>
    <property type="project" value="TreeGrafter"/>
</dbReference>
<dbReference type="Pfam" id="PF01196">
    <property type="entry name" value="Ribosomal_L17"/>
    <property type="match status" value="1"/>
</dbReference>
<comment type="caution">
    <text evidence="7">The sequence shown here is derived from an EMBL/GenBank/DDBJ whole genome shotgun (WGS) entry which is preliminary data.</text>
</comment>
<evidence type="ECO:0000256" key="3">
    <source>
        <dbReference type="ARBA" id="ARBA00023274"/>
    </source>
</evidence>
<dbReference type="GO" id="GO:0003735">
    <property type="term" value="F:structural constituent of ribosome"/>
    <property type="evidence" value="ECO:0007669"/>
    <property type="project" value="InterPro"/>
</dbReference>
<dbReference type="InterPro" id="IPR047859">
    <property type="entry name" value="Ribosomal_bL17_CS"/>
</dbReference>
<reference evidence="8" key="1">
    <citation type="submission" date="2017-09" db="EMBL/GenBank/DDBJ databases">
        <title>Depth-based differentiation of microbial function through sediment-hosted aquifers and enrichment of novel symbionts in the deep terrestrial subsurface.</title>
        <authorList>
            <person name="Probst A.J."/>
            <person name="Ladd B."/>
            <person name="Jarett J.K."/>
            <person name="Geller-Mcgrath D.E."/>
            <person name="Sieber C.M.K."/>
            <person name="Emerson J.B."/>
            <person name="Anantharaman K."/>
            <person name="Thomas B.C."/>
            <person name="Malmstrom R."/>
            <person name="Stieglmeier M."/>
            <person name="Klingl A."/>
            <person name="Woyke T."/>
            <person name="Ryan C.M."/>
            <person name="Banfield J.F."/>
        </authorList>
    </citation>
    <scope>NUCLEOTIDE SEQUENCE [LARGE SCALE GENOMIC DNA]</scope>
</reference>
<evidence type="ECO:0000256" key="2">
    <source>
        <dbReference type="ARBA" id="ARBA00022980"/>
    </source>
</evidence>
<comment type="similarity">
    <text evidence="1 5">Belongs to the bacterial ribosomal protein bL17 family.</text>
</comment>
<evidence type="ECO:0000256" key="5">
    <source>
        <dbReference type="RuleBase" id="RU000660"/>
    </source>
</evidence>
<dbReference type="PROSITE" id="PS01167">
    <property type="entry name" value="RIBOSOMAL_L17"/>
    <property type="match status" value="1"/>
</dbReference>
<protein>
    <recommendedName>
        <fullName evidence="4 6">50S ribosomal protein L17</fullName>
    </recommendedName>
</protein>
<accession>A0A2H0X8J9</accession>
<evidence type="ECO:0000256" key="4">
    <source>
        <dbReference type="ARBA" id="ARBA00035494"/>
    </source>
</evidence>
<evidence type="ECO:0000313" key="7">
    <source>
        <dbReference type="EMBL" id="PIS21263.1"/>
    </source>
</evidence>
<evidence type="ECO:0000256" key="6">
    <source>
        <dbReference type="RuleBase" id="RU000661"/>
    </source>
</evidence>
<dbReference type="NCBIfam" id="TIGR00059">
    <property type="entry name" value="L17"/>
    <property type="match status" value="1"/>
</dbReference>
<dbReference type="Proteomes" id="UP000231098">
    <property type="component" value="Unassembled WGS sequence"/>
</dbReference>